<name>A0A8S5N1A6_9CAUD</name>
<reference evidence="2" key="1">
    <citation type="journal article" date="2021" name="Proc. Natl. Acad. Sci. U.S.A.">
        <title>A Catalog of Tens of Thousands of Viruses from Human Metagenomes Reveals Hidden Associations with Chronic Diseases.</title>
        <authorList>
            <person name="Tisza M.J."/>
            <person name="Buck C.B."/>
        </authorList>
    </citation>
    <scope>NUCLEOTIDE SEQUENCE</scope>
    <source>
        <strain evidence="2">CtdYc1</strain>
    </source>
</reference>
<evidence type="ECO:0000313" key="2">
    <source>
        <dbReference type="EMBL" id="DAD88058.1"/>
    </source>
</evidence>
<feature type="region of interest" description="Disordered" evidence="1">
    <location>
        <begin position="19"/>
        <end position="60"/>
    </location>
</feature>
<evidence type="ECO:0000256" key="1">
    <source>
        <dbReference type="SAM" id="MobiDB-lite"/>
    </source>
</evidence>
<organism evidence="2">
    <name type="scientific">Siphoviridae sp. ctdYc1</name>
    <dbReference type="NCBI Taxonomy" id="2826399"/>
    <lineage>
        <taxon>Viruses</taxon>
        <taxon>Duplodnaviria</taxon>
        <taxon>Heunggongvirae</taxon>
        <taxon>Uroviricota</taxon>
        <taxon>Caudoviricetes</taxon>
    </lineage>
</organism>
<sequence length="60" mass="7147">MGRQDGWYSSWYVRPMMTQRSHIPKDKHPQRGDRLRQTSTATPPWADRLGHMVHSMGNRR</sequence>
<feature type="compositionally biased region" description="Basic and acidic residues" evidence="1">
    <location>
        <begin position="23"/>
        <end position="36"/>
    </location>
</feature>
<dbReference type="EMBL" id="BK015034">
    <property type="protein sequence ID" value="DAD88058.1"/>
    <property type="molecule type" value="Genomic_DNA"/>
</dbReference>
<protein>
    <submittedName>
        <fullName evidence="2">Uncharacterized protein</fullName>
    </submittedName>
</protein>
<proteinExistence type="predicted"/>
<accession>A0A8S5N1A6</accession>